<dbReference type="EMBL" id="SVER01000017">
    <property type="protein sequence ID" value="MBE5919696.1"/>
    <property type="molecule type" value="Genomic_DNA"/>
</dbReference>
<evidence type="ECO:0000313" key="2">
    <source>
        <dbReference type="Proteomes" id="UP000766246"/>
    </source>
</evidence>
<evidence type="ECO:0000313" key="1">
    <source>
        <dbReference type="EMBL" id="MBE5919696.1"/>
    </source>
</evidence>
<comment type="caution">
    <text evidence="1">The sequence shown here is derived from an EMBL/GenBank/DDBJ whole genome shotgun (WGS) entry which is preliminary data.</text>
</comment>
<organism evidence="1 2">
    <name type="scientific">Pseudobutyrivibrio ruminis</name>
    <dbReference type="NCBI Taxonomy" id="46206"/>
    <lineage>
        <taxon>Bacteria</taxon>
        <taxon>Bacillati</taxon>
        <taxon>Bacillota</taxon>
        <taxon>Clostridia</taxon>
        <taxon>Lachnospirales</taxon>
        <taxon>Lachnospiraceae</taxon>
        <taxon>Pseudobutyrivibrio</taxon>
    </lineage>
</organism>
<proteinExistence type="predicted"/>
<dbReference type="AlphaFoldDB" id="A0A927YQQ8"/>
<dbReference type="Proteomes" id="UP000766246">
    <property type="component" value="Unassembled WGS sequence"/>
</dbReference>
<gene>
    <name evidence="1" type="ORF">E7272_07600</name>
</gene>
<protein>
    <submittedName>
        <fullName evidence="1">Uncharacterized protein</fullName>
    </submittedName>
</protein>
<name>A0A927YQQ8_9FIRM</name>
<accession>A0A927YQQ8</accession>
<reference evidence="1" key="1">
    <citation type="submission" date="2019-04" db="EMBL/GenBank/DDBJ databases">
        <title>Evolution of Biomass-Degrading Anaerobic Consortia Revealed by Metagenomics.</title>
        <authorList>
            <person name="Peng X."/>
        </authorList>
    </citation>
    <scope>NUCLEOTIDE SEQUENCE</scope>
    <source>
        <strain evidence="1">SIG311</strain>
    </source>
</reference>
<sequence>MELVFARTLLEDDELLQKAKSACSSLNGLNYAPCSIDYKVYEYQVAYTTVRGNYHTYTGYYVGTSKYDIEFEDVENDQRIEMLVKPLRDKYCTLHGVNYFRQIGKVIYEYQKGKSFIDSCTSEDNELIEKLKKVHPKNLCLGGVNLVLWVIDYTYKTSRGNPKVREAFTVANADESAAIKAVEANIKKFNEAHKYRELIDVNIPVNSGVLGHVKVA</sequence>